<gene>
    <name evidence="10" type="ORF">M427DRAFT_94687</name>
</gene>
<proteinExistence type="inferred from homology"/>
<reference evidence="10 11" key="1">
    <citation type="journal article" date="2015" name="Genome Biol. Evol.">
        <title>Phylogenomic analyses indicate that early fungi evolved digesting cell walls of algal ancestors of land plants.</title>
        <authorList>
            <person name="Chang Y."/>
            <person name="Wang S."/>
            <person name="Sekimoto S."/>
            <person name="Aerts A.L."/>
            <person name="Choi C."/>
            <person name="Clum A."/>
            <person name="LaButti K.M."/>
            <person name="Lindquist E.A."/>
            <person name="Yee Ngan C."/>
            <person name="Ohm R.A."/>
            <person name="Salamov A.A."/>
            <person name="Grigoriev I.V."/>
            <person name="Spatafora J.W."/>
            <person name="Berbee M.L."/>
        </authorList>
    </citation>
    <scope>NUCLEOTIDE SEQUENCE [LARGE SCALE GENOMIC DNA]</scope>
    <source>
        <strain evidence="10 11">JEL478</strain>
    </source>
</reference>
<dbReference type="STRING" id="1344416.A0A139ATZ6"/>
<dbReference type="GO" id="GO:0007019">
    <property type="term" value="P:microtubule depolymerization"/>
    <property type="evidence" value="ECO:0007669"/>
    <property type="project" value="TreeGrafter"/>
</dbReference>
<sequence>MFKPGINGSAPELATSPPPKRAAAPLLDPYGVPIASSQVPKQVRASGSLSDRIRVCVRKRPMSQKEVRRKETDITNVANRRSIVVNEPKVKVDLTRYIEQHSFVFDEVFDEAANNEDVYRRTAQPLVESIFTGGKATCFAYGQTGSGKTYTMLAEQTGLYVLAAKDIFTLLELPQYSHLFAWVSFYEIYQGQLYDLLNHRKKLFAREDGKQQVCIAGLAEFDVDNVEKLMQIFEYGNQARSTGQTGANEDSSRSHAILQICLKHRRNPKKVEGKFSFIDLAGSERGADRGETDRQTRMEGSEINKSLLALKECIRALDQDSKHTPFRQSKLTQVLKDSFIGNSRTCMIATVSPNSGNSEHTLNTLRYADRYVSCRCSICKLILKNFENS</sequence>
<dbReference type="PROSITE" id="PS50067">
    <property type="entry name" value="KINESIN_MOTOR_2"/>
    <property type="match status" value="1"/>
</dbReference>
<protein>
    <recommendedName>
        <fullName evidence="7">Kinesin-like protein</fullName>
    </recommendedName>
</protein>
<evidence type="ECO:0000313" key="11">
    <source>
        <dbReference type="Proteomes" id="UP000070544"/>
    </source>
</evidence>
<keyword evidence="2 6" id="KW-0547">Nucleotide-binding</keyword>
<evidence type="ECO:0000256" key="5">
    <source>
        <dbReference type="ARBA" id="ARBA00061030"/>
    </source>
</evidence>
<dbReference type="GO" id="GO:0005874">
    <property type="term" value="C:microtubule"/>
    <property type="evidence" value="ECO:0007669"/>
    <property type="project" value="UniProtKB-KW"/>
</dbReference>
<dbReference type="OrthoDB" id="3176171at2759"/>
<dbReference type="OMA" id="YIENHEF"/>
<feature type="domain" description="Kinesin motor" evidence="9">
    <location>
        <begin position="52"/>
        <end position="374"/>
    </location>
</feature>
<keyword evidence="11" id="KW-1185">Reference proteome</keyword>
<dbReference type="GO" id="GO:0007018">
    <property type="term" value="P:microtubule-based movement"/>
    <property type="evidence" value="ECO:0007669"/>
    <property type="project" value="InterPro"/>
</dbReference>
<dbReference type="InterPro" id="IPR027417">
    <property type="entry name" value="P-loop_NTPase"/>
</dbReference>
<dbReference type="Proteomes" id="UP000070544">
    <property type="component" value="Unassembled WGS sequence"/>
</dbReference>
<evidence type="ECO:0000313" key="10">
    <source>
        <dbReference type="EMBL" id="KXS20169.1"/>
    </source>
</evidence>
<dbReference type="SMART" id="SM00129">
    <property type="entry name" value="KISc"/>
    <property type="match status" value="1"/>
</dbReference>
<dbReference type="InterPro" id="IPR027640">
    <property type="entry name" value="Kinesin-like_fam"/>
</dbReference>
<evidence type="ECO:0000259" key="9">
    <source>
        <dbReference type="PROSITE" id="PS50067"/>
    </source>
</evidence>
<keyword evidence="4 6" id="KW-0505">Motor protein</keyword>
<evidence type="ECO:0000256" key="7">
    <source>
        <dbReference type="RuleBase" id="RU000394"/>
    </source>
</evidence>
<keyword evidence="1 7" id="KW-0493">Microtubule</keyword>
<dbReference type="GO" id="GO:0008017">
    <property type="term" value="F:microtubule binding"/>
    <property type="evidence" value="ECO:0007669"/>
    <property type="project" value="InterPro"/>
</dbReference>
<evidence type="ECO:0000256" key="2">
    <source>
        <dbReference type="ARBA" id="ARBA00022741"/>
    </source>
</evidence>
<dbReference type="GO" id="GO:0003777">
    <property type="term" value="F:microtubule motor activity"/>
    <property type="evidence" value="ECO:0007669"/>
    <property type="project" value="InterPro"/>
</dbReference>
<evidence type="ECO:0000256" key="6">
    <source>
        <dbReference type="PROSITE-ProRule" id="PRU00283"/>
    </source>
</evidence>
<dbReference type="InterPro" id="IPR019821">
    <property type="entry name" value="Kinesin_motor_CS"/>
</dbReference>
<dbReference type="SUPFAM" id="SSF52540">
    <property type="entry name" value="P-loop containing nucleoside triphosphate hydrolases"/>
    <property type="match status" value="1"/>
</dbReference>
<evidence type="ECO:0000256" key="1">
    <source>
        <dbReference type="ARBA" id="ARBA00022701"/>
    </source>
</evidence>
<keyword evidence="3 6" id="KW-0067">ATP-binding</keyword>
<dbReference type="Gene3D" id="3.40.850.10">
    <property type="entry name" value="Kinesin motor domain"/>
    <property type="match status" value="1"/>
</dbReference>
<dbReference type="CDD" id="cd01367">
    <property type="entry name" value="KISc_KIF2_like"/>
    <property type="match status" value="1"/>
</dbReference>
<dbReference type="PROSITE" id="PS00411">
    <property type="entry name" value="KINESIN_MOTOR_1"/>
    <property type="match status" value="1"/>
</dbReference>
<comment type="similarity">
    <text evidence="5">Belongs to the TRAFAC class myosin-kinesin ATPase superfamily. Kinesin family. KIN-13 subfamily.</text>
</comment>
<dbReference type="PANTHER" id="PTHR47971:SF20">
    <property type="entry name" value="KINESIN-LIKE PROTEIN KIF24"/>
    <property type="match status" value="1"/>
</dbReference>
<name>A0A139ATZ6_GONPJ</name>
<evidence type="ECO:0000256" key="4">
    <source>
        <dbReference type="ARBA" id="ARBA00023175"/>
    </source>
</evidence>
<dbReference type="PRINTS" id="PR00380">
    <property type="entry name" value="KINESINHEAVY"/>
</dbReference>
<feature type="binding site" evidence="6">
    <location>
        <begin position="142"/>
        <end position="149"/>
    </location>
    <ligand>
        <name>ATP</name>
        <dbReference type="ChEBI" id="CHEBI:30616"/>
    </ligand>
</feature>
<evidence type="ECO:0000256" key="8">
    <source>
        <dbReference type="SAM" id="MobiDB-lite"/>
    </source>
</evidence>
<accession>A0A139ATZ6</accession>
<dbReference type="Pfam" id="PF00225">
    <property type="entry name" value="Kinesin"/>
    <property type="match status" value="1"/>
</dbReference>
<dbReference type="EMBL" id="KQ965736">
    <property type="protein sequence ID" value="KXS20169.1"/>
    <property type="molecule type" value="Genomic_DNA"/>
</dbReference>
<dbReference type="PANTHER" id="PTHR47971">
    <property type="entry name" value="KINESIN-RELATED PROTEIN 6"/>
    <property type="match status" value="1"/>
</dbReference>
<dbReference type="InterPro" id="IPR036961">
    <property type="entry name" value="Kinesin_motor_dom_sf"/>
</dbReference>
<evidence type="ECO:0000256" key="3">
    <source>
        <dbReference type="ARBA" id="ARBA00022840"/>
    </source>
</evidence>
<organism evidence="10 11">
    <name type="scientific">Gonapodya prolifera (strain JEL478)</name>
    <name type="common">Monoblepharis prolifera</name>
    <dbReference type="NCBI Taxonomy" id="1344416"/>
    <lineage>
        <taxon>Eukaryota</taxon>
        <taxon>Fungi</taxon>
        <taxon>Fungi incertae sedis</taxon>
        <taxon>Chytridiomycota</taxon>
        <taxon>Chytridiomycota incertae sedis</taxon>
        <taxon>Monoblepharidomycetes</taxon>
        <taxon>Monoblepharidales</taxon>
        <taxon>Gonapodyaceae</taxon>
        <taxon>Gonapodya</taxon>
    </lineage>
</organism>
<feature type="region of interest" description="Disordered" evidence="8">
    <location>
        <begin position="1"/>
        <end position="25"/>
    </location>
</feature>
<dbReference type="FunFam" id="3.40.850.10:FF:000012">
    <property type="entry name" value="Kinesin-like protein"/>
    <property type="match status" value="1"/>
</dbReference>
<dbReference type="InterPro" id="IPR001752">
    <property type="entry name" value="Kinesin_motor_dom"/>
</dbReference>
<dbReference type="AlphaFoldDB" id="A0A139ATZ6"/>
<dbReference type="GO" id="GO:0005524">
    <property type="term" value="F:ATP binding"/>
    <property type="evidence" value="ECO:0007669"/>
    <property type="project" value="UniProtKB-UniRule"/>
</dbReference>